<name>A0ABQ0NXX7_9PROT</name>
<feature type="region of interest" description="Disordered" evidence="1">
    <location>
        <begin position="89"/>
        <end position="155"/>
    </location>
</feature>
<evidence type="ECO:0000313" key="3">
    <source>
        <dbReference type="Proteomes" id="UP001062901"/>
    </source>
</evidence>
<evidence type="ECO:0000313" key="2">
    <source>
        <dbReference type="EMBL" id="GBQ05810.1"/>
    </source>
</evidence>
<dbReference type="SUPFAM" id="SSF158791">
    <property type="entry name" value="MgtE N-terminal domain-like"/>
    <property type="match status" value="1"/>
</dbReference>
<evidence type="ECO:0000256" key="1">
    <source>
        <dbReference type="SAM" id="MobiDB-lite"/>
    </source>
</evidence>
<comment type="caution">
    <text evidence="2">The sequence shown here is derived from an EMBL/GenBank/DDBJ whole genome shotgun (WGS) entry which is preliminary data.</text>
</comment>
<accession>A0ABQ0NXX7</accession>
<gene>
    <name evidence="2" type="ORF">AA15669_0643</name>
</gene>
<keyword evidence="3" id="KW-1185">Reference proteome</keyword>
<feature type="compositionally biased region" description="Basic and acidic residues" evidence="1">
    <location>
        <begin position="121"/>
        <end position="155"/>
    </location>
</feature>
<sequence>MSIASFSLSKIMNISSVLMTVLLALNLHSLAARLSDHSTVASTSALIAQNTPSVSQGQAHIVEVSRETRAEINKMLGWKAVKDFSDDEVSKKAAEKDDAEQNNMSHVMGEETTPSDPRVLSAEKELTTDLAEHQAQDSAKTKQEDQQKKALEKERADLDQQIQALTHSASELSAHEESKRKAAEFEMDRLARVYEQMPPRDAAAVFDILDMRVMVPVAQRMVPRKVSAIIGGMSPDRANILSQYLAGMRKLAPEPPH</sequence>
<protein>
    <recommendedName>
        <fullName evidence="4">Flagellar motility protein MotE, a chaperone for MotC folding</fullName>
    </recommendedName>
</protein>
<dbReference type="Proteomes" id="UP001062901">
    <property type="component" value="Unassembled WGS sequence"/>
</dbReference>
<proteinExistence type="predicted"/>
<dbReference type="EMBL" id="BAQD01000007">
    <property type="protein sequence ID" value="GBQ05810.1"/>
    <property type="molecule type" value="Genomic_DNA"/>
</dbReference>
<reference evidence="2" key="1">
    <citation type="submission" date="2013-04" db="EMBL/GenBank/DDBJ databases">
        <title>The genome sequencing project of 58 acetic acid bacteria.</title>
        <authorList>
            <person name="Okamoto-Kainuma A."/>
            <person name="Ishikawa M."/>
            <person name="Umino S."/>
            <person name="Koizumi Y."/>
            <person name="Shiwa Y."/>
            <person name="Yoshikawa H."/>
            <person name="Matsutani M."/>
            <person name="Matsushita K."/>
        </authorList>
    </citation>
    <scope>NUCLEOTIDE SEQUENCE</scope>
    <source>
        <strain evidence="2">DSM 15669</strain>
    </source>
</reference>
<organism evidence="2 3">
    <name type="scientific">Saccharibacter floricola DSM 15669</name>
    <dbReference type="NCBI Taxonomy" id="1123227"/>
    <lineage>
        <taxon>Bacteria</taxon>
        <taxon>Pseudomonadati</taxon>
        <taxon>Pseudomonadota</taxon>
        <taxon>Alphaproteobacteria</taxon>
        <taxon>Acetobacterales</taxon>
        <taxon>Acetobacteraceae</taxon>
        <taxon>Saccharibacter</taxon>
    </lineage>
</organism>
<evidence type="ECO:0008006" key="4">
    <source>
        <dbReference type="Google" id="ProtNLM"/>
    </source>
</evidence>